<dbReference type="InterPro" id="IPR016040">
    <property type="entry name" value="NAD(P)-bd_dom"/>
</dbReference>
<dbReference type="PANTHER" id="PTHR47706">
    <property type="entry name" value="NMRA-LIKE FAMILY PROTEIN"/>
    <property type="match status" value="1"/>
</dbReference>
<evidence type="ECO:0000259" key="4">
    <source>
        <dbReference type="Pfam" id="PF13460"/>
    </source>
</evidence>
<name>A0A2A9P5K2_OPHUN</name>
<dbReference type="STRING" id="268505.A0A2A9P5K2"/>
<dbReference type="GO" id="GO:0016491">
    <property type="term" value="F:oxidoreductase activity"/>
    <property type="evidence" value="ECO:0007669"/>
    <property type="project" value="UniProtKB-KW"/>
</dbReference>
<protein>
    <recommendedName>
        <fullName evidence="4">NAD(P)-binding domain-containing protein</fullName>
    </recommendedName>
</protein>
<keyword evidence="3" id="KW-0560">Oxidoreductase</keyword>
<dbReference type="Gene3D" id="3.40.50.720">
    <property type="entry name" value="NAD(P)-binding Rossmann-like Domain"/>
    <property type="match status" value="1"/>
</dbReference>
<reference evidence="5 6" key="1">
    <citation type="journal article" date="2015" name="BMC Genomics">
        <title>Gene expression during zombie ant biting behavior reflects the complexity underlying fungal parasitic behavioral manipulation.</title>
        <authorList>
            <person name="de Bekker C."/>
            <person name="Ohm R.A."/>
            <person name="Loreto R.G."/>
            <person name="Sebastian A."/>
            <person name="Albert I."/>
            <person name="Merrow M."/>
            <person name="Brachmann A."/>
            <person name="Hughes D.P."/>
        </authorList>
    </citation>
    <scope>NUCLEOTIDE SEQUENCE [LARGE SCALE GENOMIC DNA]</scope>
    <source>
        <strain evidence="5 6">SC16a</strain>
    </source>
</reference>
<feature type="domain" description="NAD(P)-binding" evidence="4">
    <location>
        <begin position="14"/>
        <end position="172"/>
    </location>
</feature>
<gene>
    <name evidence="5" type="ORF">XA68_16827</name>
</gene>
<dbReference type="SUPFAM" id="SSF51735">
    <property type="entry name" value="NAD(P)-binding Rossmann-fold domains"/>
    <property type="match status" value="1"/>
</dbReference>
<dbReference type="InterPro" id="IPR036291">
    <property type="entry name" value="NAD(P)-bd_dom_sf"/>
</dbReference>
<keyword evidence="6" id="KW-1185">Reference proteome</keyword>
<dbReference type="PANTHER" id="PTHR47706:SF9">
    <property type="entry name" value="NMRA-LIKE DOMAIN-CONTAINING PROTEIN-RELATED"/>
    <property type="match status" value="1"/>
</dbReference>
<comment type="similarity">
    <text evidence="1">Belongs to the NmrA-type oxidoreductase family. Isoflavone reductase subfamily.</text>
</comment>
<dbReference type="Pfam" id="PF13460">
    <property type="entry name" value="NAD_binding_10"/>
    <property type="match status" value="1"/>
</dbReference>
<evidence type="ECO:0000256" key="1">
    <source>
        <dbReference type="ARBA" id="ARBA00005725"/>
    </source>
</evidence>
<dbReference type="Proteomes" id="UP000037136">
    <property type="component" value="Unassembled WGS sequence"/>
</dbReference>
<evidence type="ECO:0000313" key="5">
    <source>
        <dbReference type="EMBL" id="PFH56261.1"/>
    </source>
</evidence>
<dbReference type="EMBL" id="LAZP02000621">
    <property type="protein sequence ID" value="PFH56261.1"/>
    <property type="molecule type" value="Genomic_DNA"/>
</dbReference>
<comment type="caution">
    <text evidence="5">The sequence shown here is derived from an EMBL/GenBank/DDBJ whole genome shotgun (WGS) entry which is preliminary data.</text>
</comment>
<reference evidence="5 6" key="2">
    <citation type="journal article" date="2017" name="Sci. Rep.">
        <title>Ant-infecting Ophiocordyceps genomes reveal a high diversity of potential behavioral manipulation genes and a possible major role for enterotoxins.</title>
        <authorList>
            <person name="de Bekker C."/>
            <person name="Ohm R.A."/>
            <person name="Evans H.C."/>
            <person name="Brachmann A."/>
            <person name="Hughes D.P."/>
        </authorList>
    </citation>
    <scope>NUCLEOTIDE SEQUENCE [LARGE SCALE GENOMIC DNA]</scope>
    <source>
        <strain evidence="5 6">SC16a</strain>
    </source>
</reference>
<sequence length="319" mass="34532">MASTQPLRRVCLVGANGFLGSVILRQLLDSGDGFQISVLRRTNSRSSGPGQGVREISVSPELKTEEVTRAFTGQDAVVVVFPVRDVALHLRLAEAACRAGVQRFIPADFGSDSADESAQLRLGLFRDKTKVRKRCEELAAEKETNFSWTSIVCGLFFDDGIREGYQLFDLDRRHARLLDGGTAHISTSTVSRTASATVATLLNPVPTRNRIIYVQSFCPSQLETLAELERVTGAKWSTETLHARAFLDEQQRKLEAGDLSAEKHVAVAGPVISMLSAVDWPARKRGATGGELLALPDEVLSDVVAEAVAAWRGGGGIKT</sequence>
<evidence type="ECO:0000256" key="2">
    <source>
        <dbReference type="ARBA" id="ARBA00022857"/>
    </source>
</evidence>
<keyword evidence="2" id="KW-0521">NADP</keyword>
<evidence type="ECO:0000256" key="3">
    <source>
        <dbReference type="ARBA" id="ARBA00023002"/>
    </source>
</evidence>
<dbReference type="AlphaFoldDB" id="A0A2A9P5K2"/>
<dbReference type="OrthoDB" id="9984533at2759"/>
<proteinExistence type="inferred from homology"/>
<organism evidence="5 6">
    <name type="scientific">Ophiocordyceps unilateralis</name>
    <name type="common">Zombie-ant fungus</name>
    <name type="synonym">Torrubia unilateralis</name>
    <dbReference type="NCBI Taxonomy" id="268505"/>
    <lineage>
        <taxon>Eukaryota</taxon>
        <taxon>Fungi</taxon>
        <taxon>Dikarya</taxon>
        <taxon>Ascomycota</taxon>
        <taxon>Pezizomycotina</taxon>
        <taxon>Sordariomycetes</taxon>
        <taxon>Hypocreomycetidae</taxon>
        <taxon>Hypocreales</taxon>
        <taxon>Ophiocordycipitaceae</taxon>
        <taxon>Ophiocordyceps</taxon>
    </lineage>
</organism>
<evidence type="ECO:0000313" key="6">
    <source>
        <dbReference type="Proteomes" id="UP000037136"/>
    </source>
</evidence>
<accession>A0A2A9P5K2</accession>
<dbReference type="InterPro" id="IPR051609">
    <property type="entry name" value="NmrA/Isoflavone_reductase-like"/>
</dbReference>